<name>A0ABR8VDX9_9BACT</name>
<accession>A0ABR8VDX9</accession>
<evidence type="ECO:0000313" key="2">
    <source>
        <dbReference type="Proteomes" id="UP000616346"/>
    </source>
</evidence>
<sequence>MMKKAYVKPIMESEAFVPQAYIAACGDSGTDYIFTCDAGGGTPGSVYQETNGRDGLQTRGGWGYRADRELTDWSWSYFYACNEGHIASSTDDFLNGYYCPNGNTRNAQRVVIWRGEHGDDIHCTTKLDKNTWETAKS</sequence>
<keyword evidence="2" id="KW-1185">Reference proteome</keyword>
<dbReference type="Proteomes" id="UP000616346">
    <property type="component" value="Unassembled WGS sequence"/>
</dbReference>
<comment type="caution">
    <text evidence="1">The sequence shown here is derived from an EMBL/GenBank/DDBJ whole genome shotgun (WGS) entry which is preliminary data.</text>
</comment>
<proteinExistence type="predicted"/>
<evidence type="ECO:0000313" key="1">
    <source>
        <dbReference type="EMBL" id="MBD8002982.1"/>
    </source>
</evidence>
<reference evidence="1 2" key="1">
    <citation type="submission" date="2020-08" db="EMBL/GenBank/DDBJ databases">
        <title>A Genomic Blueprint of the Chicken Gut Microbiome.</title>
        <authorList>
            <person name="Gilroy R."/>
            <person name="Ravi A."/>
            <person name="Getino M."/>
            <person name="Pursley I."/>
            <person name="Horton D.L."/>
            <person name="Alikhan N.-F."/>
            <person name="Baker D."/>
            <person name="Gharbi K."/>
            <person name="Hall N."/>
            <person name="Watson M."/>
            <person name="Adriaenssens E.M."/>
            <person name="Foster-Nyarko E."/>
            <person name="Jarju S."/>
            <person name="Secka A."/>
            <person name="Antonio M."/>
            <person name="Oren A."/>
            <person name="Chaudhuri R."/>
            <person name="La Ragione R.M."/>
            <person name="Hildebrand F."/>
            <person name="Pallen M.J."/>
        </authorList>
    </citation>
    <scope>NUCLEOTIDE SEQUENCE [LARGE SCALE GENOMIC DNA]</scope>
    <source>
        <strain evidence="1 2">Sa1YUN3</strain>
    </source>
</reference>
<organism evidence="1 2">
    <name type="scientific">Phocaeicola faecium</name>
    <dbReference type="NCBI Taxonomy" id="2762213"/>
    <lineage>
        <taxon>Bacteria</taxon>
        <taxon>Pseudomonadati</taxon>
        <taxon>Bacteroidota</taxon>
        <taxon>Bacteroidia</taxon>
        <taxon>Bacteroidales</taxon>
        <taxon>Bacteroidaceae</taxon>
        <taxon>Phocaeicola</taxon>
    </lineage>
</organism>
<dbReference type="EMBL" id="JACSPQ010000017">
    <property type="protein sequence ID" value="MBD8002982.1"/>
    <property type="molecule type" value="Genomic_DNA"/>
</dbReference>
<protein>
    <submittedName>
        <fullName evidence="1">Uncharacterized protein</fullName>
    </submittedName>
</protein>
<gene>
    <name evidence="1" type="ORF">H9626_12300</name>
</gene>